<dbReference type="HOGENOM" id="CLU_2725809_0_0_1"/>
<reference evidence="1 2" key="1">
    <citation type="submission" date="2012-08" db="EMBL/GenBank/DDBJ databases">
        <title>Oryza genome evolution.</title>
        <authorList>
            <person name="Wing R.A."/>
        </authorList>
    </citation>
    <scope>NUCLEOTIDE SEQUENCE</scope>
</reference>
<evidence type="ECO:0000313" key="2">
    <source>
        <dbReference type="Proteomes" id="UP000032180"/>
    </source>
</evidence>
<accession>A0A0D9V4K1</accession>
<dbReference type="Proteomes" id="UP000032180">
    <property type="component" value="Chromosome 1"/>
</dbReference>
<evidence type="ECO:0000313" key="1">
    <source>
        <dbReference type="EnsemblPlants" id="LPERR01G23720.1"/>
    </source>
</evidence>
<protein>
    <submittedName>
        <fullName evidence="1">Uncharacterized protein</fullName>
    </submittedName>
</protein>
<reference evidence="2" key="2">
    <citation type="submission" date="2013-12" db="EMBL/GenBank/DDBJ databases">
        <authorList>
            <person name="Yu Y."/>
            <person name="Lee S."/>
            <person name="de Baynast K."/>
            <person name="Wissotski M."/>
            <person name="Liu L."/>
            <person name="Talag J."/>
            <person name="Goicoechea J."/>
            <person name="Angelova A."/>
            <person name="Jetty R."/>
            <person name="Kudrna D."/>
            <person name="Golser W."/>
            <person name="Rivera L."/>
            <person name="Zhang J."/>
            <person name="Wing R."/>
        </authorList>
    </citation>
    <scope>NUCLEOTIDE SEQUENCE</scope>
</reference>
<organism evidence="1 2">
    <name type="scientific">Leersia perrieri</name>
    <dbReference type="NCBI Taxonomy" id="77586"/>
    <lineage>
        <taxon>Eukaryota</taxon>
        <taxon>Viridiplantae</taxon>
        <taxon>Streptophyta</taxon>
        <taxon>Embryophyta</taxon>
        <taxon>Tracheophyta</taxon>
        <taxon>Spermatophyta</taxon>
        <taxon>Magnoliopsida</taxon>
        <taxon>Liliopsida</taxon>
        <taxon>Poales</taxon>
        <taxon>Poaceae</taxon>
        <taxon>BOP clade</taxon>
        <taxon>Oryzoideae</taxon>
        <taxon>Oryzeae</taxon>
        <taxon>Oryzinae</taxon>
        <taxon>Leersia</taxon>
    </lineage>
</organism>
<proteinExistence type="predicted"/>
<sequence>MEFVGADLLAGHMEFAGVDLVAGGAMEFAGVDLVAGSAIPHCQGGQCVKKCQQTSARHHLFAYEINRLLSHC</sequence>
<name>A0A0D9V4K1_9ORYZ</name>
<dbReference type="EnsemblPlants" id="LPERR01G23720.1">
    <property type="protein sequence ID" value="LPERR01G23720.1"/>
    <property type="gene ID" value="LPERR01G23720"/>
</dbReference>
<reference evidence="1" key="3">
    <citation type="submission" date="2015-04" db="UniProtKB">
        <authorList>
            <consortium name="EnsemblPlants"/>
        </authorList>
    </citation>
    <scope>IDENTIFICATION</scope>
</reference>
<dbReference type="Gramene" id="LPERR01G23720.1">
    <property type="protein sequence ID" value="LPERR01G23720.1"/>
    <property type="gene ID" value="LPERR01G23720"/>
</dbReference>
<keyword evidence="2" id="KW-1185">Reference proteome</keyword>
<dbReference type="AlphaFoldDB" id="A0A0D9V4K1"/>